<dbReference type="PANTHER" id="PTHR42760">
    <property type="entry name" value="SHORT-CHAIN DEHYDROGENASES/REDUCTASES FAMILY MEMBER"/>
    <property type="match status" value="1"/>
</dbReference>
<dbReference type="SUPFAM" id="SSF51735">
    <property type="entry name" value="NAD(P)-binding Rossmann-fold domains"/>
    <property type="match status" value="1"/>
</dbReference>
<dbReference type="InterPro" id="IPR002347">
    <property type="entry name" value="SDR_fam"/>
</dbReference>
<proteinExistence type="inferred from homology"/>
<sequence length="267" mass="27444">MKLNGKVAIVTGAARGIGRAIALHLAGLGADVLAADADFAAATRFGEVLGAESVGREIVQMGRRSVEVEADLAAPGAAEAMVARCGAELGRLDILVNNAGGLITPIERSRPSQMSDEEMRTLFDANVLTMVHCCRAAAPVMTRQESGCIVNVSSAAARTTAARGAMAGYGAAKAAVTHFTRSLAAELGPHGIRANCIAPGVIWSSRVKVQSEARGIGRESESGHIPLGRYGTPEDCALVVEFLVTDLSRYVTGQCISVCGGSVLAAA</sequence>
<protein>
    <submittedName>
        <fullName evidence="2">Beta-ketoacyl-ACP reductase</fullName>
    </submittedName>
</protein>
<keyword evidence="3" id="KW-1185">Reference proteome</keyword>
<evidence type="ECO:0000256" key="1">
    <source>
        <dbReference type="ARBA" id="ARBA00006484"/>
    </source>
</evidence>
<dbReference type="CDD" id="cd05233">
    <property type="entry name" value="SDR_c"/>
    <property type="match status" value="1"/>
</dbReference>
<comment type="caution">
    <text evidence="2">The sequence shown here is derived from an EMBL/GenBank/DDBJ whole genome shotgun (WGS) entry which is preliminary data.</text>
</comment>
<dbReference type="PRINTS" id="PR00081">
    <property type="entry name" value="GDHRDH"/>
</dbReference>
<name>A0A916UAA8_9HYPH</name>
<organism evidence="2 3">
    <name type="scientific">Chelatococcus reniformis</name>
    <dbReference type="NCBI Taxonomy" id="1494448"/>
    <lineage>
        <taxon>Bacteria</taxon>
        <taxon>Pseudomonadati</taxon>
        <taxon>Pseudomonadota</taxon>
        <taxon>Alphaproteobacteria</taxon>
        <taxon>Hyphomicrobiales</taxon>
        <taxon>Chelatococcaceae</taxon>
        <taxon>Chelatococcus</taxon>
    </lineage>
</organism>
<dbReference type="Gene3D" id="3.40.50.720">
    <property type="entry name" value="NAD(P)-binding Rossmann-like Domain"/>
    <property type="match status" value="1"/>
</dbReference>
<dbReference type="RefSeq" id="WP_188609513.1">
    <property type="nucleotide sequence ID" value="NZ_BMGG01000004.1"/>
</dbReference>
<reference evidence="2" key="1">
    <citation type="journal article" date="2014" name="Int. J. Syst. Evol. Microbiol.">
        <title>Complete genome sequence of Corynebacterium casei LMG S-19264T (=DSM 44701T), isolated from a smear-ripened cheese.</title>
        <authorList>
            <consortium name="US DOE Joint Genome Institute (JGI-PGF)"/>
            <person name="Walter F."/>
            <person name="Albersmeier A."/>
            <person name="Kalinowski J."/>
            <person name="Ruckert C."/>
        </authorList>
    </citation>
    <scope>NUCLEOTIDE SEQUENCE</scope>
    <source>
        <strain evidence="2">CGMCC 1.12919</strain>
    </source>
</reference>
<dbReference type="Proteomes" id="UP000637002">
    <property type="component" value="Unassembled WGS sequence"/>
</dbReference>
<dbReference type="InterPro" id="IPR020904">
    <property type="entry name" value="Sc_DH/Rdtase_CS"/>
</dbReference>
<comment type="similarity">
    <text evidence="1">Belongs to the short-chain dehydrogenases/reductases (SDR) family.</text>
</comment>
<accession>A0A916UAA8</accession>
<dbReference type="PRINTS" id="PR00080">
    <property type="entry name" value="SDRFAMILY"/>
</dbReference>
<dbReference type="AlphaFoldDB" id="A0A916UAA8"/>
<dbReference type="InterPro" id="IPR036291">
    <property type="entry name" value="NAD(P)-bd_dom_sf"/>
</dbReference>
<dbReference type="Pfam" id="PF13561">
    <property type="entry name" value="adh_short_C2"/>
    <property type="match status" value="1"/>
</dbReference>
<evidence type="ECO:0000313" key="3">
    <source>
        <dbReference type="Proteomes" id="UP000637002"/>
    </source>
</evidence>
<dbReference type="FunFam" id="3.40.50.720:FF:000084">
    <property type="entry name" value="Short-chain dehydrogenase reductase"/>
    <property type="match status" value="1"/>
</dbReference>
<evidence type="ECO:0000313" key="2">
    <source>
        <dbReference type="EMBL" id="GGC65586.1"/>
    </source>
</evidence>
<dbReference type="GO" id="GO:0016616">
    <property type="term" value="F:oxidoreductase activity, acting on the CH-OH group of donors, NAD or NADP as acceptor"/>
    <property type="evidence" value="ECO:0007669"/>
    <property type="project" value="TreeGrafter"/>
</dbReference>
<dbReference type="GO" id="GO:0030497">
    <property type="term" value="P:fatty acid elongation"/>
    <property type="evidence" value="ECO:0007669"/>
    <property type="project" value="TreeGrafter"/>
</dbReference>
<dbReference type="PANTHER" id="PTHR42760:SF40">
    <property type="entry name" value="3-OXOACYL-[ACYL-CARRIER-PROTEIN] REDUCTASE, CHLOROPLASTIC"/>
    <property type="match status" value="1"/>
</dbReference>
<gene>
    <name evidence="2" type="primary">fabG-2</name>
    <name evidence="2" type="ORF">GCM10010994_25240</name>
</gene>
<dbReference type="EMBL" id="BMGG01000004">
    <property type="protein sequence ID" value="GGC65586.1"/>
    <property type="molecule type" value="Genomic_DNA"/>
</dbReference>
<reference evidence="2" key="2">
    <citation type="submission" date="2020-09" db="EMBL/GenBank/DDBJ databases">
        <authorList>
            <person name="Sun Q."/>
            <person name="Zhou Y."/>
        </authorList>
    </citation>
    <scope>NUCLEOTIDE SEQUENCE</scope>
    <source>
        <strain evidence="2">CGMCC 1.12919</strain>
    </source>
</reference>
<dbReference type="PROSITE" id="PS00061">
    <property type="entry name" value="ADH_SHORT"/>
    <property type="match status" value="1"/>
</dbReference>